<evidence type="ECO:0000256" key="1">
    <source>
        <dbReference type="SAM" id="MobiDB-lite"/>
    </source>
</evidence>
<proteinExistence type="predicted"/>
<sequence>MLTFPQNPQISISLSNIKNFTPVPRSPTPTSSSFTFPSRSPTQSSSSFTGSNFEIEIVPKSQRSVSVLLPLNRYAFSHSTLALTLAT</sequence>
<accession>A0A396HCJ4</accession>
<feature type="compositionally biased region" description="Low complexity" evidence="1">
    <location>
        <begin position="20"/>
        <end position="49"/>
    </location>
</feature>
<name>A0A396HCJ4_MEDTR</name>
<reference evidence="2" key="1">
    <citation type="journal article" date="2018" name="Nat. Plants">
        <title>Whole-genome landscape of Medicago truncatula symbiotic genes.</title>
        <authorList>
            <person name="Pecrix Y."/>
            <person name="Gamas P."/>
            <person name="Carrere S."/>
        </authorList>
    </citation>
    <scope>NUCLEOTIDE SEQUENCE</scope>
    <source>
        <tissue evidence="2">Leaves</tissue>
    </source>
</reference>
<protein>
    <submittedName>
        <fullName evidence="2">Uncharacterized protein</fullName>
    </submittedName>
</protein>
<gene>
    <name evidence="2" type="ORF">MtrunA17_Chr6g0463731</name>
</gene>
<organism evidence="2">
    <name type="scientific">Medicago truncatula</name>
    <name type="common">Barrel medic</name>
    <name type="synonym">Medicago tribuloides</name>
    <dbReference type="NCBI Taxonomy" id="3880"/>
    <lineage>
        <taxon>Eukaryota</taxon>
        <taxon>Viridiplantae</taxon>
        <taxon>Streptophyta</taxon>
        <taxon>Embryophyta</taxon>
        <taxon>Tracheophyta</taxon>
        <taxon>Spermatophyta</taxon>
        <taxon>Magnoliopsida</taxon>
        <taxon>eudicotyledons</taxon>
        <taxon>Gunneridae</taxon>
        <taxon>Pentapetalae</taxon>
        <taxon>rosids</taxon>
        <taxon>fabids</taxon>
        <taxon>Fabales</taxon>
        <taxon>Fabaceae</taxon>
        <taxon>Papilionoideae</taxon>
        <taxon>50 kb inversion clade</taxon>
        <taxon>NPAAA clade</taxon>
        <taxon>Hologalegina</taxon>
        <taxon>IRL clade</taxon>
        <taxon>Trifolieae</taxon>
        <taxon>Medicago</taxon>
    </lineage>
</organism>
<dbReference type="Gramene" id="rna35370">
    <property type="protein sequence ID" value="RHN51009.1"/>
    <property type="gene ID" value="gene35370"/>
</dbReference>
<evidence type="ECO:0000313" key="2">
    <source>
        <dbReference type="EMBL" id="RHN51009.1"/>
    </source>
</evidence>
<comment type="caution">
    <text evidence="2">The sequence shown here is derived from an EMBL/GenBank/DDBJ whole genome shotgun (WGS) entry which is preliminary data.</text>
</comment>
<feature type="region of interest" description="Disordered" evidence="1">
    <location>
        <begin position="18"/>
        <end position="49"/>
    </location>
</feature>
<dbReference type="Proteomes" id="UP000265566">
    <property type="component" value="Chromosome 6"/>
</dbReference>
<dbReference type="EMBL" id="PSQE01000006">
    <property type="protein sequence ID" value="RHN51009.1"/>
    <property type="molecule type" value="Genomic_DNA"/>
</dbReference>
<dbReference type="AlphaFoldDB" id="A0A396HCJ4"/>